<dbReference type="AlphaFoldDB" id="A0A7W5ZYK9"/>
<sequence length="39" mass="4001">MSGSARLMDLPEVARTGSALALSATTVVDGLNAEPIDRD</sequence>
<dbReference type="Proteomes" id="UP000562395">
    <property type="component" value="Unassembled WGS sequence"/>
</dbReference>
<reference evidence="1 2" key="1">
    <citation type="submission" date="2020-08" db="EMBL/GenBank/DDBJ databases">
        <title>Genomic Encyclopedia of Type Strains, Phase IV (KMG-IV): sequencing the most valuable type-strain genomes for metagenomic binning, comparative biology and taxonomic classification.</title>
        <authorList>
            <person name="Goeker M."/>
        </authorList>
    </citation>
    <scope>NUCLEOTIDE SEQUENCE [LARGE SCALE GENOMIC DNA]</scope>
    <source>
        <strain evidence="1 2">DSM 14552</strain>
    </source>
</reference>
<evidence type="ECO:0000313" key="2">
    <source>
        <dbReference type="Proteomes" id="UP000562395"/>
    </source>
</evidence>
<keyword evidence="2" id="KW-1185">Reference proteome</keyword>
<dbReference type="EMBL" id="JACICY010000013">
    <property type="protein sequence ID" value="MBB3862420.1"/>
    <property type="molecule type" value="Genomic_DNA"/>
</dbReference>
<evidence type="ECO:0000313" key="1">
    <source>
        <dbReference type="EMBL" id="MBB3862420.1"/>
    </source>
</evidence>
<name>A0A7W5ZYK9_9SPHN</name>
<organism evidence="1 2">
    <name type="scientific">Novosphingobium hassiacum</name>
    <dbReference type="NCBI Taxonomy" id="173676"/>
    <lineage>
        <taxon>Bacteria</taxon>
        <taxon>Pseudomonadati</taxon>
        <taxon>Pseudomonadota</taxon>
        <taxon>Alphaproteobacteria</taxon>
        <taxon>Sphingomonadales</taxon>
        <taxon>Sphingomonadaceae</taxon>
        <taxon>Novosphingobium</taxon>
    </lineage>
</organism>
<comment type="caution">
    <text evidence="1">The sequence shown here is derived from an EMBL/GenBank/DDBJ whole genome shotgun (WGS) entry which is preliminary data.</text>
</comment>
<accession>A0A7W5ZYK9</accession>
<gene>
    <name evidence="1" type="ORF">GGQ88_003720</name>
</gene>
<protein>
    <submittedName>
        <fullName evidence="1">Uncharacterized protein</fullName>
    </submittedName>
</protein>
<proteinExistence type="predicted"/>